<feature type="transmembrane region" description="Helical" evidence="1">
    <location>
        <begin position="198"/>
        <end position="222"/>
    </location>
</feature>
<dbReference type="InParanoid" id="A0A1B7NBC6"/>
<feature type="transmembrane region" description="Helical" evidence="1">
    <location>
        <begin position="70"/>
        <end position="91"/>
    </location>
</feature>
<evidence type="ECO:0000313" key="2">
    <source>
        <dbReference type="EMBL" id="OAX42173.1"/>
    </source>
</evidence>
<dbReference type="EMBL" id="KV448162">
    <property type="protein sequence ID" value="OAX42173.1"/>
    <property type="molecule type" value="Genomic_DNA"/>
</dbReference>
<proteinExistence type="predicted"/>
<dbReference type="OrthoDB" id="2650825at2759"/>
<name>A0A1B7NBC6_9AGAM</name>
<evidence type="ECO:0000313" key="3">
    <source>
        <dbReference type="Proteomes" id="UP000092154"/>
    </source>
</evidence>
<reference evidence="2 3" key="1">
    <citation type="submission" date="2016-06" db="EMBL/GenBank/DDBJ databases">
        <title>Comparative genomics of the ectomycorrhizal sister species Rhizopogon vinicolor and Rhizopogon vesiculosus (Basidiomycota: Boletales) reveals a divergence of the mating type B locus.</title>
        <authorList>
            <consortium name="DOE Joint Genome Institute"/>
            <person name="Mujic A.B."/>
            <person name="Kuo A."/>
            <person name="Tritt A."/>
            <person name="Lipzen A."/>
            <person name="Chen C."/>
            <person name="Johnson J."/>
            <person name="Sharma A."/>
            <person name="Barry K."/>
            <person name="Grigoriev I.V."/>
            <person name="Spatafora J.W."/>
        </authorList>
    </citation>
    <scope>NUCLEOTIDE SEQUENCE [LARGE SCALE GENOMIC DNA]</scope>
    <source>
        <strain evidence="2 3">AM-OR11-026</strain>
    </source>
</reference>
<dbReference type="Proteomes" id="UP000092154">
    <property type="component" value="Unassembled WGS sequence"/>
</dbReference>
<keyword evidence="1" id="KW-1133">Transmembrane helix</keyword>
<feature type="transmembrane region" description="Helical" evidence="1">
    <location>
        <begin position="41"/>
        <end position="58"/>
    </location>
</feature>
<feature type="transmembrane region" description="Helical" evidence="1">
    <location>
        <begin position="12"/>
        <end position="29"/>
    </location>
</feature>
<gene>
    <name evidence="2" type="ORF">K503DRAFT_766995</name>
</gene>
<evidence type="ECO:0000256" key="1">
    <source>
        <dbReference type="SAM" id="Phobius"/>
    </source>
</evidence>
<keyword evidence="3" id="KW-1185">Reference proteome</keyword>
<accession>A0A1B7NBC6</accession>
<keyword evidence="1" id="KW-0812">Transmembrane</keyword>
<feature type="transmembrane region" description="Helical" evidence="1">
    <location>
        <begin position="163"/>
        <end position="186"/>
    </location>
</feature>
<evidence type="ECO:0008006" key="4">
    <source>
        <dbReference type="Google" id="ProtNLM"/>
    </source>
</evidence>
<organism evidence="2 3">
    <name type="scientific">Rhizopogon vinicolor AM-OR11-026</name>
    <dbReference type="NCBI Taxonomy" id="1314800"/>
    <lineage>
        <taxon>Eukaryota</taxon>
        <taxon>Fungi</taxon>
        <taxon>Dikarya</taxon>
        <taxon>Basidiomycota</taxon>
        <taxon>Agaricomycotina</taxon>
        <taxon>Agaricomycetes</taxon>
        <taxon>Agaricomycetidae</taxon>
        <taxon>Boletales</taxon>
        <taxon>Suillineae</taxon>
        <taxon>Rhizopogonaceae</taxon>
        <taxon>Rhizopogon</taxon>
    </lineage>
</organism>
<keyword evidence="1" id="KW-0472">Membrane</keyword>
<sequence length="262" mass="28944">MTVLYVSVRYTVIIYSVLALQMSLLSVSVTDACCTTLWQAQGWTSVIVNALLDVIMIIRLHAMYQRSRKMLIFLVVTLLVIQIACGVIMAIQSRNTSGNELVLSGNHQCVYNNDNQLITSITWILGSVWEVLVLCLAVWIAIKHFRELQSPSTAWIVRDCFSVLIQSHVFYFAGLVVVSCFAFGYLSPMISGSSSIGAVIYCGILEIAQVMQMFVLGPRLILSIRAYNAKLVDNFDEGTGMSSIAFQGRVHISTGGVARETL</sequence>
<dbReference type="AlphaFoldDB" id="A0A1B7NBC6"/>
<protein>
    <recommendedName>
        <fullName evidence="4">G-protein coupled receptors family 1 profile domain-containing protein</fullName>
    </recommendedName>
</protein>
<feature type="transmembrane region" description="Helical" evidence="1">
    <location>
        <begin position="121"/>
        <end position="142"/>
    </location>
</feature>